<proteinExistence type="predicted"/>
<dbReference type="EMBL" id="AWUE01023883">
    <property type="protein sequence ID" value="OMO52202.1"/>
    <property type="molecule type" value="Genomic_DNA"/>
</dbReference>
<dbReference type="SUPFAM" id="SSF81383">
    <property type="entry name" value="F-box domain"/>
    <property type="match status" value="1"/>
</dbReference>
<dbReference type="Pfam" id="PF00646">
    <property type="entry name" value="F-box"/>
    <property type="match status" value="1"/>
</dbReference>
<feature type="domain" description="F-box" evidence="1">
    <location>
        <begin position="19"/>
        <end position="59"/>
    </location>
</feature>
<organism evidence="2 3">
    <name type="scientific">Corchorus olitorius</name>
    <dbReference type="NCBI Taxonomy" id="93759"/>
    <lineage>
        <taxon>Eukaryota</taxon>
        <taxon>Viridiplantae</taxon>
        <taxon>Streptophyta</taxon>
        <taxon>Embryophyta</taxon>
        <taxon>Tracheophyta</taxon>
        <taxon>Spermatophyta</taxon>
        <taxon>Magnoliopsida</taxon>
        <taxon>eudicotyledons</taxon>
        <taxon>Gunneridae</taxon>
        <taxon>Pentapetalae</taxon>
        <taxon>rosids</taxon>
        <taxon>malvids</taxon>
        <taxon>Malvales</taxon>
        <taxon>Malvaceae</taxon>
        <taxon>Grewioideae</taxon>
        <taxon>Apeibeae</taxon>
        <taxon>Corchorus</taxon>
    </lineage>
</organism>
<dbReference type="InterPro" id="IPR013187">
    <property type="entry name" value="F-box-assoc_dom_typ3"/>
</dbReference>
<evidence type="ECO:0000313" key="3">
    <source>
        <dbReference type="Proteomes" id="UP000187203"/>
    </source>
</evidence>
<dbReference type="InterPro" id="IPR017451">
    <property type="entry name" value="F-box-assoc_interact_dom"/>
</dbReference>
<dbReference type="SMART" id="SM00256">
    <property type="entry name" value="FBOX"/>
    <property type="match status" value="1"/>
</dbReference>
<dbReference type="InterPro" id="IPR001810">
    <property type="entry name" value="F-box_dom"/>
</dbReference>
<dbReference type="NCBIfam" id="TIGR01640">
    <property type="entry name" value="F_box_assoc_1"/>
    <property type="match status" value="1"/>
</dbReference>
<evidence type="ECO:0000313" key="2">
    <source>
        <dbReference type="EMBL" id="OMO52202.1"/>
    </source>
</evidence>
<dbReference type="PANTHER" id="PTHR35546">
    <property type="entry name" value="F-BOX PROTEIN INTERACTION DOMAIN PROTEIN-RELATED"/>
    <property type="match status" value="1"/>
</dbReference>
<protein>
    <recommendedName>
        <fullName evidence="1">F-box domain-containing protein</fullName>
    </recommendedName>
</protein>
<dbReference type="Pfam" id="PF08268">
    <property type="entry name" value="FBA_3"/>
    <property type="match status" value="1"/>
</dbReference>
<dbReference type="Proteomes" id="UP000187203">
    <property type="component" value="Unassembled WGS sequence"/>
</dbReference>
<dbReference type="STRING" id="93759.A0A1R3G280"/>
<dbReference type="CDD" id="cd22157">
    <property type="entry name" value="F-box_AtFBW1-like"/>
    <property type="match status" value="1"/>
</dbReference>
<keyword evidence="3" id="KW-1185">Reference proteome</keyword>
<evidence type="ECO:0000259" key="1">
    <source>
        <dbReference type="SMART" id="SM00256"/>
    </source>
</evidence>
<dbReference type="PANTHER" id="PTHR35546:SF134">
    <property type="entry name" value="F-BOX ASSOCIATED DOMAIN-CONTAINING PROTEIN"/>
    <property type="match status" value="1"/>
</dbReference>
<comment type="caution">
    <text evidence="2">The sequence shown here is derived from an EMBL/GenBank/DDBJ whole genome shotgun (WGS) entry which is preliminary data.</text>
</comment>
<reference evidence="3" key="1">
    <citation type="submission" date="2013-09" db="EMBL/GenBank/DDBJ databases">
        <title>Corchorus olitorius genome sequencing.</title>
        <authorList>
            <person name="Alam M."/>
            <person name="Haque M.S."/>
            <person name="Islam M.S."/>
            <person name="Emdad E.M."/>
            <person name="Islam M.M."/>
            <person name="Ahmed B."/>
            <person name="Halim A."/>
            <person name="Hossen Q.M.M."/>
            <person name="Hossain M.Z."/>
            <person name="Ahmed R."/>
            <person name="Khan M.M."/>
            <person name="Islam R."/>
            <person name="Rashid M.M."/>
            <person name="Khan S.A."/>
            <person name="Rahman M.S."/>
            <person name="Alam M."/>
            <person name="Yahiya A.S."/>
            <person name="Khan M.S."/>
            <person name="Azam M.S."/>
            <person name="Haque T."/>
            <person name="Lashkar M.Z.H."/>
            <person name="Akhand A.I."/>
            <person name="Morshed G."/>
            <person name="Roy S."/>
            <person name="Uddin K.S."/>
            <person name="Rabeya T."/>
            <person name="Hossain A.S."/>
            <person name="Chowdhury A."/>
            <person name="Snigdha A.R."/>
            <person name="Mortoza M.S."/>
            <person name="Matin S.A."/>
            <person name="Hoque S.M.E."/>
            <person name="Islam M.K."/>
            <person name="Roy D.K."/>
            <person name="Haider R."/>
            <person name="Moosa M.M."/>
            <person name="Elias S.M."/>
            <person name="Hasan A.M."/>
            <person name="Jahan S."/>
            <person name="Shafiuddin M."/>
            <person name="Mahmood N."/>
            <person name="Shommy N.S."/>
        </authorList>
    </citation>
    <scope>NUCLEOTIDE SEQUENCE [LARGE SCALE GENOMIC DNA]</scope>
    <source>
        <strain evidence="3">cv. O-4</strain>
    </source>
</reference>
<name>A0A1R3G280_9ROSI</name>
<sequence length="366" mass="42495">MLSSNKKIRKPISPEAIANNYDLLTEILLRLPVKSLLRFKSVSKAWHSLISDPNFSHRLFPDPHNISGLIMHKNSQLINPEHEFVPLGDKPIDAPFNCLTFINHPLGLKIIQSCHGLLLCSSFRDQDFKYDYYIYNPTTKQFIALPPPGNQDTIVTRVSLAFDPAKSPHYKVVCVRNPDPGLVLEDQVDDHDPYSSYLYQQIEIYSSQTHSWRLSGNPFVAHVNILFERGLFCNGFIHWINTMDKDSHSLYFNVEEEEVRELPMPPIPVGWEERRCRYFGESRGHLHLIESYGPRTTLLDIYEIESDYSGWSVRYRVDLDQVTIAFPEMIRDNYDPSDVHYYMFSVLCVVREVNDEESYMVLHIPA</sequence>
<dbReference type="InterPro" id="IPR036047">
    <property type="entry name" value="F-box-like_dom_sf"/>
</dbReference>
<gene>
    <name evidence="2" type="ORF">COLO4_37365</name>
</gene>
<accession>A0A1R3G280</accession>
<dbReference type="OrthoDB" id="605328at2759"/>
<dbReference type="AlphaFoldDB" id="A0A1R3G280"/>
<dbReference type="Gene3D" id="1.20.1280.50">
    <property type="match status" value="1"/>
</dbReference>
<dbReference type="InterPro" id="IPR055290">
    <property type="entry name" value="At3g26010-like"/>
</dbReference>